<dbReference type="PIRSF" id="PIRSF004505">
    <property type="entry name" value="MT_bac"/>
    <property type="match status" value="1"/>
</dbReference>
<dbReference type="PANTHER" id="PTHR33603:SF1">
    <property type="entry name" value="RIBOSOMAL RNA LARGE SUBUNIT METHYLTRANSFERASE H"/>
    <property type="match status" value="1"/>
</dbReference>
<dbReference type="AlphaFoldDB" id="A0A833JAA3"/>
<keyword evidence="5" id="KW-0698">rRNA processing</keyword>
<feature type="binding site" evidence="5">
    <location>
        <begin position="121"/>
        <end position="126"/>
    </location>
    <ligand>
        <name>S-adenosyl-L-methionine</name>
        <dbReference type="ChEBI" id="CHEBI:59789"/>
    </ligand>
</feature>
<reference evidence="6 7" key="1">
    <citation type="submission" date="2019-10" db="EMBL/GenBank/DDBJ databases">
        <title>New genus of Silvanigrellaceae.</title>
        <authorList>
            <person name="Pitt A."/>
            <person name="Hahn M.W."/>
        </authorList>
    </citation>
    <scope>NUCLEOTIDE SEQUENCE [LARGE SCALE GENOMIC DNA]</scope>
    <source>
        <strain evidence="6 7">33A1-SZDP</strain>
    </source>
</reference>
<feature type="binding site" evidence="5">
    <location>
        <position position="69"/>
    </location>
    <ligand>
        <name>S-adenosyl-L-methionine</name>
        <dbReference type="ChEBI" id="CHEBI:59789"/>
    </ligand>
</feature>
<dbReference type="CDD" id="cd18081">
    <property type="entry name" value="RlmH-like"/>
    <property type="match status" value="1"/>
</dbReference>
<feature type="binding site" evidence="5">
    <location>
        <position position="101"/>
    </location>
    <ligand>
        <name>S-adenosyl-L-methionine</name>
        <dbReference type="ChEBI" id="CHEBI:59789"/>
    </ligand>
</feature>
<dbReference type="RefSeq" id="WP_152214021.1">
    <property type="nucleotide sequence ID" value="NZ_WFLN01000011.1"/>
</dbReference>
<comment type="caution">
    <text evidence="6">The sequence shown here is derived from an EMBL/GenBank/DDBJ whole genome shotgun (WGS) entry which is preliminary data.</text>
</comment>
<name>A0A833JAA3_9BACT</name>
<dbReference type="PANTHER" id="PTHR33603">
    <property type="entry name" value="METHYLTRANSFERASE"/>
    <property type="match status" value="1"/>
</dbReference>
<evidence type="ECO:0000313" key="6">
    <source>
        <dbReference type="EMBL" id="KAB8027759.1"/>
    </source>
</evidence>
<dbReference type="InterPro" id="IPR029026">
    <property type="entry name" value="tRNA_m1G_MTases_N"/>
</dbReference>
<dbReference type="SUPFAM" id="SSF75217">
    <property type="entry name" value="alpha/beta knot"/>
    <property type="match status" value="1"/>
</dbReference>
<dbReference type="HAMAP" id="MF_00658">
    <property type="entry name" value="23SrRNA_methyltr_H"/>
    <property type="match status" value="1"/>
</dbReference>
<evidence type="ECO:0000256" key="3">
    <source>
        <dbReference type="ARBA" id="ARBA00022691"/>
    </source>
</evidence>
<keyword evidence="7" id="KW-1185">Reference proteome</keyword>
<evidence type="ECO:0000256" key="2">
    <source>
        <dbReference type="ARBA" id="ARBA00022679"/>
    </source>
</evidence>
<dbReference type="GO" id="GO:0070038">
    <property type="term" value="F:rRNA (pseudouridine-N3-)-methyltransferase activity"/>
    <property type="evidence" value="ECO:0007669"/>
    <property type="project" value="UniProtKB-UniRule"/>
</dbReference>
<dbReference type="GO" id="GO:0005737">
    <property type="term" value="C:cytoplasm"/>
    <property type="evidence" value="ECO:0007669"/>
    <property type="project" value="UniProtKB-SubCell"/>
</dbReference>
<comment type="function">
    <text evidence="5">Specifically methylates the pseudouridine at position 1915 (m3Psi1915) in 23S rRNA.</text>
</comment>
<dbReference type="Proteomes" id="UP000442694">
    <property type="component" value="Unassembled WGS sequence"/>
</dbReference>
<comment type="subunit">
    <text evidence="5">Homodimer.</text>
</comment>
<evidence type="ECO:0000313" key="7">
    <source>
        <dbReference type="Proteomes" id="UP000442694"/>
    </source>
</evidence>
<evidence type="ECO:0000256" key="4">
    <source>
        <dbReference type="ARBA" id="ARBA00038303"/>
    </source>
</evidence>
<evidence type="ECO:0000256" key="1">
    <source>
        <dbReference type="ARBA" id="ARBA00022603"/>
    </source>
</evidence>
<keyword evidence="1 5" id="KW-0489">Methyltransferase</keyword>
<comment type="similarity">
    <text evidence="4 5">Belongs to the RNA methyltransferase RlmH family.</text>
</comment>
<accession>A0A833JAA3</accession>
<evidence type="ECO:0000256" key="5">
    <source>
        <dbReference type="HAMAP-Rule" id="MF_00658"/>
    </source>
</evidence>
<sequence length="169" mass="19269">MRYIFITPWKLPKNSLLYDFIQEFLGRISKFTPVQHISPPATIHSNELSAFYAKEIKKISVEKPLCFALDENGDSVNSSELSKSLEQCELKGEKYILFCLGGAYGLPEELKALVRVELISLSKMTFPHEMAFAVLVEQVYRARCILSNHPYHHGDKSPLAMSIKSQFKK</sequence>
<dbReference type="Pfam" id="PF02590">
    <property type="entry name" value="SPOUT_MTase"/>
    <property type="match status" value="1"/>
</dbReference>
<keyword evidence="5" id="KW-0963">Cytoplasm</keyword>
<dbReference type="EMBL" id="WFLN01000011">
    <property type="protein sequence ID" value="KAB8027759.1"/>
    <property type="molecule type" value="Genomic_DNA"/>
</dbReference>
<comment type="subcellular location">
    <subcellularLocation>
        <location evidence="5">Cytoplasm</location>
    </subcellularLocation>
</comment>
<proteinExistence type="inferred from homology"/>
<dbReference type="Gene3D" id="3.40.1280.10">
    <property type="match status" value="1"/>
</dbReference>
<keyword evidence="2 5" id="KW-0808">Transferase</keyword>
<dbReference type="InterPro" id="IPR003742">
    <property type="entry name" value="RlmH-like"/>
</dbReference>
<comment type="catalytic activity">
    <reaction evidence="5">
        <text>pseudouridine(1915) in 23S rRNA + S-adenosyl-L-methionine = N(3)-methylpseudouridine(1915) in 23S rRNA + S-adenosyl-L-homocysteine + H(+)</text>
        <dbReference type="Rhea" id="RHEA:42752"/>
        <dbReference type="Rhea" id="RHEA-COMP:10221"/>
        <dbReference type="Rhea" id="RHEA-COMP:10222"/>
        <dbReference type="ChEBI" id="CHEBI:15378"/>
        <dbReference type="ChEBI" id="CHEBI:57856"/>
        <dbReference type="ChEBI" id="CHEBI:59789"/>
        <dbReference type="ChEBI" id="CHEBI:65314"/>
        <dbReference type="ChEBI" id="CHEBI:74486"/>
        <dbReference type="EC" id="2.1.1.177"/>
    </reaction>
</comment>
<protein>
    <recommendedName>
        <fullName evidence="5">Ribosomal RNA large subunit methyltransferase H</fullName>
        <ecNumber evidence="5">2.1.1.177</ecNumber>
    </recommendedName>
    <alternativeName>
        <fullName evidence="5">23S rRNA (pseudouridine1915-N3)-methyltransferase</fullName>
    </alternativeName>
    <alternativeName>
        <fullName evidence="5">23S rRNA m3Psi1915 methyltransferase</fullName>
    </alternativeName>
    <alternativeName>
        <fullName evidence="5">rRNA (pseudouridine-N3-)-methyltransferase RlmH</fullName>
    </alternativeName>
</protein>
<dbReference type="EC" id="2.1.1.177" evidence="5"/>
<keyword evidence="3 5" id="KW-0949">S-adenosyl-L-methionine</keyword>
<gene>
    <name evidence="5" type="primary">rlmH</name>
    <name evidence="6" type="ORF">GCL57_14225</name>
</gene>
<dbReference type="InterPro" id="IPR029028">
    <property type="entry name" value="Alpha/beta_knot_MTases"/>
</dbReference>
<organism evidence="6 7">
    <name type="scientific">Fluviispira multicolorata</name>
    <dbReference type="NCBI Taxonomy" id="2654512"/>
    <lineage>
        <taxon>Bacteria</taxon>
        <taxon>Pseudomonadati</taxon>
        <taxon>Bdellovibrionota</taxon>
        <taxon>Oligoflexia</taxon>
        <taxon>Silvanigrellales</taxon>
        <taxon>Silvanigrellaceae</taxon>
        <taxon>Fluviispira</taxon>
    </lineage>
</organism>